<evidence type="ECO:0000313" key="2">
    <source>
        <dbReference type="Proteomes" id="UP000203826"/>
    </source>
</evidence>
<dbReference type="EMBL" id="KT820662">
    <property type="protein sequence ID" value="ALH23260.1"/>
    <property type="molecule type" value="Genomic_DNA"/>
</dbReference>
<dbReference type="Proteomes" id="UP000203826">
    <property type="component" value="Segment"/>
</dbReference>
<proteinExistence type="predicted"/>
<gene>
    <name evidence="1" type="ORF">ceV_354</name>
</gene>
<keyword evidence="2" id="KW-1185">Reference proteome</keyword>
<reference evidence="1 2" key="1">
    <citation type="journal article" date="2015" name="Genome Announc.">
        <title>The 474-Kilobase-Pair Complete Genome Sequence of CeV-01B, a Virus Infecting Haptolina (Chrysochromulina) ericina (Prymnesiophyceae).</title>
        <authorList>
            <person name="Gallot-Lavallee L."/>
            <person name="Pagarete A."/>
            <person name="Legendre M."/>
            <person name="Santini S."/>
            <person name="Sandaa R.A."/>
            <person name="Himmelbauer H."/>
            <person name="Ogata H."/>
            <person name="Bratbak G."/>
            <person name="Claverie J.M."/>
        </authorList>
    </citation>
    <scope>NUCLEOTIDE SEQUENCE [LARGE SCALE GENOMIC DNA]</scope>
    <source>
        <strain evidence="1">CeV-01B</strain>
    </source>
</reference>
<organism evidence="1 2">
    <name type="scientific">Chrysochromulina ericina virus CeV-01B</name>
    <dbReference type="NCBI Taxonomy" id="3070830"/>
    <lineage>
        <taxon>Viruses</taxon>
        <taxon>Varidnaviria</taxon>
        <taxon>Bamfordvirae</taxon>
        <taxon>Nucleocytoviricota</taxon>
        <taxon>Megaviricetes</taxon>
        <taxon>Imitervirales</taxon>
        <taxon>Mesomimiviridae</taxon>
        <taxon>Tethysvirus</taxon>
        <taxon>Tethysvirus raunefjordenense</taxon>
    </lineage>
</organism>
<name>A0A0N9R408_9VIRU</name>
<protein>
    <submittedName>
        <fullName evidence="1">Uncharacterized protein</fullName>
    </submittedName>
</protein>
<evidence type="ECO:0000313" key="1">
    <source>
        <dbReference type="EMBL" id="ALH23260.1"/>
    </source>
</evidence>
<dbReference type="KEGG" id="vg:26049221"/>
<sequence length="344" mass="40104">MDNIITPNTKFDFSQISLDNPAPLQGGSFFTKLKFSNKGLPLYLQLPKCVSKNGMIKNIGIKKSYIDLQFNYFETDLLTWMENLENRCRELIFEKKDLWFQTEMIEEDIENMFINPIKPYKSGKFLIIRSNVPMSKHIKQEGCLIYDENERTLESSVINEKTEFIPLVHIEGIKFSSKSFQIEINVRQIMIMSLEDNIKNNCLIKNKNLLSNLEKDENKTLETLENKQLDNLENSHKTNNVNSNKLQDTRSEVFSDIKNNLDEFGEISEINLDVETIDDNDNISLKKPNEVYYQIYKAAYDKAKQIKKAALEAHMEANKIKIKYNLDDIIQSDDEFDGFSEIED</sequence>
<accession>A0A0N9R408</accession>